<keyword evidence="13 20" id="KW-1133">Transmembrane helix</keyword>
<evidence type="ECO:0000256" key="1">
    <source>
        <dbReference type="ARBA" id="ARBA00001973"/>
    </source>
</evidence>
<feature type="transmembrane region" description="Helical" evidence="20">
    <location>
        <begin position="842"/>
        <end position="864"/>
    </location>
</feature>
<dbReference type="GO" id="GO:0006801">
    <property type="term" value="P:superoxide metabolic process"/>
    <property type="evidence" value="ECO:0007669"/>
    <property type="project" value="InterPro"/>
</dbReference>
<evidence type="ECO:0000256" key="16">
    <source>
        <dbReference type="ARBA" id="ARBA00023186"/>
    </source>
</evidence>
<dbReference type="GO" id="GO:0008270">
    <property type="term" value="F:zinc ion binding"/>
    <property type="evidence" value="ECO:0007669"/>
    <property type="project" value="UniProtKB-KW"/>
</dbReference>
<keyword evidence="11" id="KW-0862">Zinc</keyword>
<dbReference type="PROSITE" id="PS50846">
    <property type="entry name" value="HMA_2"/>
    <property type="match status" value="1"/>
</dbReference>
<comment type="cofactor">
    <cofactor evidence="1">
        <name>Cu(2+)</name>
        <dbReference type="ChEBI" id="CHEBI:29036"/>
    </cofactor>
</comment>
<dbReference type="InterPro" id="IPR037185">
    <property type="entry name" value="EmrE-like"/>
</dbReference>
<dbReference type="Pfam" id="PF04434">
    <property type="entry name" value="SWIM"/>
    <property type="match status" value="1"/>
</dbReference>
<dbReference type="Pfam" id="PF03151">
    <property type="entry name" value="TPT"/>
    <property type="match status" value="1"/>
</dbReference>
<dbReference type="InterPro" id="IPR006564">
    <property type="entry name" value="Znf_PMZ"/>
</dbReference>
<comment type="subcellular location">
    <subcellularLocation>
        <location evidence="2">Membrane</location>
        <topology evidence="2">Multi-pass membrane protein</topology>
    </subcellularLocation>
    <subcellularLocation>
        <location evidence="3">Plastid</location>
        <location evidence="3">Chloroplast</location>
    </subcellularLocation>
</comment>
<evidence type="ECO:0000259" key="21">
    <source>
        <dbReference type="PROSITE" id="PS50846"/>
    </source>
</evidence>
<feature type="transmembrane region" description="Helical" evidence="20">
    <location>
        <begin position="921"/>
        <end position="942"/>
    </location>
</feature>
<feature type="transmembrane region" description="Helical" evidence="20">
    <location>
        <begin position="1073"/>
        <end position="1094"/>
    </location>
</feature>
<keyword evidence="24" id="KW-1185">Reference proteome</keyword>
<proteinExistence type="inferred from homology"/>
<evidence type="ECO:0000256" key="10">
    <source>
        <dbReference type="ARBA" id="ARBA00022771"/>
    </source>
</evidence>
<dbReference type="PANTHER" id="PTHR11132">
    <property type="entry name" value="SOLUTE CARRIER FAMILY 35"/>
    <property type="match status" value="1"/>
</dbReference>
<dbReference type="InterPro" id="IPR036423">
    <property type="entry name" value="SOD-like_Cu/Zn_dom_sf"/>
</dbReference>
<evidence type="ECO:0000256" key="15">
    <source>
        <dbReference type="ARBA" id="ARBA00023136"/>
    </source>
</evidence>
<keyword evidence="9" id="KW-0479">Metal-binding</keyword>
<dbReference type="SUPFAM" id="SSF103481">
    <property type="entry name" value="Multidrug resistance efflux transporter EmrE"/>
    <property type="match status" value="1"/>
</dbReference>
<name>A0A8S1ZCZ6_ARAAE</name>
<dbReference type="SMART" id="SM00575">
    <property type="entry name" value="ZnF_PMZ"/>
    <property type="match status" value="1"/>
</dbReference>
<dbReference type="Gene3D" id="3.30.70.100">
    <property type="match status" value="1"/>
</dbReference>
<feature type="domain" description="HMA" evidence="21">
    <location>
        <begin position="86"/>
        <end position="149"/>
    </location>
</feature>
<dbReference type="SUPFAM" id="SSF55008">
    <property type="entry name" value="HMA, heavy metal-associated domain"/>
    <property type="match status" value="1"/>
</dbReference>
<dbReference type="Pfam" id="PF00080">
    <property type="entry name" value="Sod_Cu"/>
    <property type="match status" value="1"/>
</dbReference>
<keyword evidence="16" id="KW-0143">Chaperone</keyword>
<dbReference type="GO" id="GO:0009507">
    <property type="term" value="C:chloroplast"/>
    <property type="evidence" value="ECO:0007669"/>
    <property type="project" value="UniProtKB-SubCell"/>
</dbReference>
<evidence type="ECO:0000256" key="11">
    <source>
        <dbReference type="ARBA" id="ARBA00022833"/>
    </source>
</evidence>
<evidence type="ECO:0000256" key="13">
    <source>
        <dbReference type="ARBA" id="ARBA00022989"/>
    </source>
</evidence>
<keyword evidence="6" id="KW-0762">Sugar transport</keyword>
<dbReference type="InterPro" id="IPR007527">
    <property type="entry name" value="Znf_SWIM"/>
</dbReference>
<dbReference type="EMBL" id="LR999451">
    <property type="protein sequence ID" value="CAE5957285.1"/>
    <property type="molecule type" value="Genomic_DNA"/>
</dbReference>
<dbReference type="InterPro" id="IPR036163">
    <property type="entry name" value="HMA_dom_sf"/>
</dbReference>
<evidence type="ECO:0000313" key="23">
    <source>
        <dbReference type="EMBL" id="CAE5957285.1"/>
    </source>
</evidence>
<dbReference type="GO" id="GO:0016020">
    <property type="term" value="C:membrane"/>
    <property type="evidence" value="ECO:0007669"/>
    <property type="project" value="UniProtKB-SubCell"/>
</dbReference>
<keyword evidence="5" id="KW-0150">Chloroplast</keyword>
<comment type="similarity">
    <text evidence="17">In the C-terminal section; belongs to the Cu-Zn superoxide dismutase family.</text>
</comment>
<keyword evidence="8 20" id="KW-0812">Transmembrane</keyword>
<feature type="domain" description="SWIM-type" evidence="22">
    <location>
        <begin position="771"/>
        <end position="803"/>
    </location>
</feature>
<dbReference type="Gene3D" id="2.60.40.200">
    <property type="entry name" value="Superoxide dismutase, copper/zinc binding domain"/>
    <property type="match status" value="1"/>
</dbReference>
<dbReference type="PROSITE" id="PS50966">
    <property type="entry name" value="ZF_SWIM"/>
    <property type="match status" value="1"/>
</dbReference>
<accession>A0A8S1ZCZ6</accession>
<organism evidence="23 24">
    <name type="scientific">Arabidopsis arenosa</name>
    <name type="common">Sand rock-cress</name>
    <name type="synonym">Cardaminopsis arenosa</name>
    <dbReference type="NCBI Taxonomy" id="38785"/>
    <lineage>
        <taxon>Eukaryota</taxon>
        <taxon>Viridiplantae</taxon>
        <taxon>Streptophyta</taxon>
        <taxon>Embryophyta</taxon>
        <taxon>Tracheophyta</taxon>
        <taxon>Spermatophyta</taxon>
        <taxon>Magnoliopsida</taxon>
        <taxon>eudicotyledons</taxon>
        <taxon>Gunneridae</taxon>
        <taxon>Pentapetalae</taxon>
        <taxon>rosids</taxon>
        <taxon>malvids</taxon>
        <taxon>Brassicales</taxon>
        <taxon>Brassicaceae</taxon>
        <taxon>Camelineae</taxon>
        <taxon>Arabidopsis</taxon>
    </lineage>
</organism>
<keyword evidence="4" id="KW-0813">Transport</keyword>
<feature type="transmembrane region" description="Helical" evidence="20">
    <location>
        <begin position="948"/>
        <end position="968"/>
    </location>
</feature>
<evidence type="ECO:0000256" key="8">
    <source>
        <dbReference type="ARBA" id="ARBA00022692"/>
    </source>
</evidence>
<evidence type="ECO:0000256" key="7">
    <source>
        <dbReference type="ARBA" id="ARBA00022640"/>
    </source>
</evidence>
<keyword evidence="7" id="KW-0934">Plastid</keyword>
<evidence type="ECO:0000256" key="3">
    <source>
        <dbReference type="ARBA" id="ARBA00004229"/>
    </source>
</evidence>
<dbReference type="AlphaFoldDB" id="A0A8S1ZCZ6"/>
<keyword evidence="15 20" id="KW-0472">Membrane</keyword>
<dbReference type="InterPro" id="IPR001424">
    <property type="entry name" value="SOD_Cu_Zn_dom"/>
</dbReference>
<dbReference type="SUPFAM" id="SSF49329">
    <property type="entry name" value="Cu,Zn superoxide dismutase-like"/>
    <property type="match status" value="1"/>
</dbReference>
<evidence type="ECO:0000256" key="6">
    <source>
        <dbReference type="ARBA" id="ARBA00022597"/>
    </source>
</evidence>
<dbReference type="Pfam" id="PF00403">
    <property type="entry name" value="HMA"/>
    <property type="match status" value="1"/>
</dbReference>
<dbReference type="Pfam" id="PF03108">
    <property type="entry name" value="DBD_Tnp_Mut"/>
    <property type="match status" value="1"/>
</dbReference>
<evidence type="ECO:0000256" key="20">
    <source>
        <dbReference type="SAM" id="Phobius"/>
    </source>
</evidence>
<feature type="transmembrane region" description="Helical" evidence="20">
    <location>
        <begin position="884"/>
        <end position="909"/>
    </location>
</feature>
<evidence type="ECO:0000256" key="2">
    <source>
        <dbReference type="ARBA" id="ARBA00004141"/>
    </source>
</evidence>
<protein>
    <recommendedName>
        <fullName evidence="18">Superoxide dismutase copper chaperone</fullName>
    </recommendedName>
</protein>
<gene>
    <name evidence="23" type="ORF">AARE701A_LOCUS1006</name>
</gene>
<dbReference type="InterPro" id="IPR006121">
    <property type="entry name" value="HMA_dom"/>
</dbReference>
<feature type="transmembrane region" description="Helical" evidence="20">
    <location>
        <begin position="998"/>
        <end position="1015"/>
    </location>
</feature>
<evidence type="ECO:0000256" key="4">
    <source>
        <dbReference type="ARBA" id="ARBA00022448"/>
    </source>
</evidence>
<evidence type="ECO:0000256" key="12">
    <source>
        <dbReference type="ARBA" id="ARBA00022946"/>
    </source>
</evidence>
<dbReference type="InterPro" id="IPR050186">
    <property type="entry name" value="TPT_transporter"/>
</dbReference>
<dbReference type="Proteomes" id="UP000682877">
    <property type="component" value="Chromosome 1"/>
</dbReference>
<feature type="transmembrane region" description="Helical" evidence="20">
    <location>
        <begin position="975"/>
        <end position="992"/>
    </location>
</feature>
<evidence type="ECO:0000259" key="22">
    <source>
        <dbReference type="PROSITE" id="PS50966"/>
    </source>
</evidence>
<keyword evidence="12" id="KW-0809">Transit peptide</keyword>
<keyword evidence="10 19" id="KW-0863">Zinc-finger</keyword>
<evidence type="ECO:0000256" key="9">
    <source>
        <dbReference type="ARBA" id="ARBA00022723"/>
    </source>
</evidence>
<dbReference type="InterPro" id="IPR004332">
    <property type="entry name" value="Transposase_MuDR"/>
</dbReference>
<dbReference type="FunFam" id="3.30.70.100:FF:000042">
    <property type="entry name" value="Copper chaperone for superoxide dismutase"/>
    <property type="match status" value="1"/>
</dbReference>
<dbReference type="CDD" id="cd00371">
    <property type="entry name" value="HMA"/>
    <property type="match status" value="1"/>
</dbReference>
<feature type="transmembrane region" description="Helical" evidence="20">
    <location>
        <begin position="1128"/>
        <end position="1147"/>
    </location>
</feature>
<keyword evidence="14" id="KW-0186">Copper</keyword>
<evidence type="ECO:0000256" key="18">
    <source>
        <dbReference type="ARBA" id="ARBA00032899"/>
    </source>
</evidence>
<evidence type="ECO:0000256" key="19">
    <source>
        <dbReference type="PROSITE-ProRule" id="PRU00325"/>
    </source>
</evidence>
<sequence length="1157" mass="127709">MASILRSVATTSAVVAAASAIPIAIAYSSSSSSSSTNPKSQSLNFSFLSRSSPRRLGLTRSFASSPMTTALTSDRNLHQEDRVMPQLLTEFMVDMKCEGCVNAVKNKLETIEGIEKVEVDLSNQVVRILGSSPVKAMTQALEQTGRKARLIGQGVPQDFLVSAAVAEFKGPDIFGVVRFAQVSMELARIEANFTGLSPGIHSWCINEYGDLTNGAASTGNLYNPFQDQTDTEPLGDLGTLEADKNGEAFYTGKKEKLKVADLIGRAVVVYKTEDNKSGPGLTAAVIARSAGVGENYKKLCSCDGTVIWEATNSDFVTSKIYVTCGVWRSFANKEWKFIVDEEKCARLLTLQSTTTLEDLLMMVSEDYKIEPATVDVEFTYLPTDLGVDSPPVLMTNDRQLKNFVDYYKGNSLIRLCVTFKVKGNNQRNIVDTELDEEPSDSIERDDDRNVRKKSAVLVVEDTPNVGRVCDKVESILADSIVKNGKHFRSKEALQATLEICAMKYNFDYRVTKSDPTFWCIRCVDKVCKWRLRAECLKGSTYFKINKYVAKHNCAPSKKSKVSRTPSARTIGKLIMHRYEGVKEGPKPNDIINILRTEYGCELSYSQAWESREYAVNEVRGIPEKSYGRGLVGMVAKASKAYRVAEFERLFKQISNISPAIGVYLQDAGVEKWARCHFPGYRYDIRTTNPAESINSALRSPREYPIIPLLDSIREMLTRWFYERRALSAKQTDPLTVEVEKKIDGRIEKGKTLKVYPVTEYIFQLKGESSDYVVDLESKTCSCGKFQLGKIPCRHAIKAALVIAQSWTTRRMSNPRFDAAAPTIVDIPGTPPHSSASSPLKPFFLSFPTVSPTILTAAIIAAWFGSNIGVLLLNKYLLFYYGFRYPIFLTMTHMLSCAAYSSAVINIAGIVPRQHILSRRQFLKILSLSAIFCLSVVCGNTSLRYIPVSFNQAIGATTPFFTAVFSFLITCKTESTEVYLALLPVVSGIVLASNSEPSFHLFGFLICVASTAGRALKSVVQGIILTSESEKLHSMNLLLYMAPMAACILLPFTLYIEGNVLRVLIEKARTDPLIIFLLAGNATVAYLVNLTNFLVTKHTSALTLQVLGNGKAAVAAGVSVLIFRNPVTVMGIAGFGVTIMGVVLYSEARKRSKLLNQK</sequence>
<dbReference type="FunFam" id="2.60.40.200:FF:000006">
    <property type="entry name" value="Copper chaperone for superoxide dismutase"/>
    <property type="match status" value="1"/>
</dbReference>
<evidence type="ECO:0000256" key="17">
    <source>
        <dbReference type="ARBA" id="ARBA00025798"/>
    </source>
</evidence>
<dbReference type="InterPro" id="IPR004853">
    <property type="entry name" value="Sugar_P_trans_dom"/>
</dbReference>
<evidence type="ECO:0000256" key="5">
    <source>
        <dbReference type="ARBA" id="ARBA00022528"/>
    </source>
</evidence>
<reference evidence="23" key="1">
    <citation type="submission" date="2021-01" db="EMBL/GenBank/DDBJ databases">
        <authorList>
            <person name="Bezrukov I."/>
        </authorList>
    </citation>
    <scope>NUCLEOTIDE SEQUENCE</scope>
</reference>
<evidence type="ECO:0000313" key="24">
    <source>
        <dbReference type="Proteomes" id="UP000682877"/>
    </source>
</evidence>
<evidence type="ECO:0000256" key="14">
    <source>
        <dbReference type="ARBA" id="ARBA00023008"/>
    </source>
</evidence>
<feature type="transmembrane region" description="Helical" evidence="20">
    <location>
        <begin position="1036"/>
        <end position="1053"/>
    </location>
</feature>